<dbReference type="FunFam" id="4.10.280.10:FF:000019">
    <property type="entry name" value="Myc proto-oncogene protein"/>
    <property type="match status" value="1"/>
</dbReference>
<dbReference type="AlphaFoldDB" id="V3ZB69"/>
<reference evidence="3 4" key="1">
    <citation type="journal article" date="2013" name="Nature">
        <title>Insights into bilaterian evolution from three spiralian genomes.</title>
        <authorList>
            <person name="Simakov O."/>
            <person name="Marletaz F."/>
            <person name="Cho S.J."/>
            <person name="Edsinger-Gonzales E."/>
            <person name="Havlak P."/>
            <person name="Hellsten U."/>
            <person name="Kuo D.H."/>
            <person name="Larsson T."/>
            <person name="Lv J."/>
            <person name="Arendt D."/>
            <person name="Savage R."/>
            <person name="Osoegawa K."/>
            <person name="de Jong P."/>
            <person name="Grimwood J."/>
            <person name="Chapman J.A."/>
            <person name="Shapiro H."/>
            <person name="Aerts A."/>
            <person name="Otillar R.P."/>
            <person name="Terry A.Y."/>
            <person name="Boore J.L."/>
            <person name="Grigoriev I.V."/>
            <person name="Lindberg D.R."/>
            <person name="Seaver E.C."/>
            <person name="Weisblat D.A."/>
            <person name="Putnam N.H."/>
            <person name="Rokhsar D.S."/>
        </authorList>
    </citation>
    <scope>NUCLEOTIDE SEQUENCE [LARGE SCALE GENOMIC DNA]</scope>
</reference>
<evidence type="ECO:0000259" key="2">
    <source>
        <dbReference type="PROSITE" id="PS50888"/>
    </source>
</evidence>
<dbReference type="InterPro" id="IPR050433">
    <property type="entry name" value="Myc_transcription_factors"/>
</dbReference>
<proteinExistence type="predicted"/>
<feature type="non-terminal residue" evidence="3">
    <location>
        <position position="1"/>
    </location>
</feature>
<feature type="non-terminal residue" evidence="3">
    <location>
        <position position="82"/>
    </location>
</feature>
<dbReference type="GO" id="GO:0046983">
    <property type="term" value="F:protein dimerization activity"/>
    <property type="evidence" value="ECO:0007669"/>
    <property type="project" value="InterPro"/>
</dbReference>
<gene>
    <name evidence="3" type="ORF">LOTGIDRAFT_88480</name>
</gene>
<sequence>KRTLHNVLERRRRNDLKDSFYVLRDHVPELDSKEKAPKVLILRKASEYIHSLRRTDNKNTREISALRQKNEALRKKLAMLQE</sequence>
<dbReference type="PRINTS" id="PR00044">
    <property type="entry name" value="LEUZIPPRMYC"/>
</dbReference>
<protein>
    <recommendedName>
        <fullName evidence="2">BHLH domain-containing protein</fullName>
    </recommendedName>
</protein>
<dbReference type="HOGENOM" id="CLU_109424_3_1_1"/>
<dbReference type="InterPro" id="IPR011598">
    <property type="entry name" value="bHLH_dom"/>
</dbReference>
<evidence type="ECO:0000256" key="1">
    <source>
        <dbReference type="ARBA" id="ARBA00023125"/>
    </source>
</evidence>
<dbReference type="InterPro" id="IPR002418">
    <property type="entry name" value="Tscrpt_reg_Myc"/>
</dbReference>
<name>V3ZB69_LOTGI</name>
<dbReference type="EMBL" id="KB202719">
    <property type="protein sequence ID" value="ESO88258.1"/>
    <property type="molecule type" value="Genomic_DNA"/>
</dbReference>
<dbReference type="Proteomes" id="UP000030746">
    <property type="component" value="Unassembled WGS sequence"/>
</dbReference>
<dbReference type="CDD" id="cd11400">
    <property type="entry name" value="bHLHzip_Myc"/>
    <property type="match status" value="1"/>
</dbReference>
<feature type="domain" description="BHLH" evidence="2">
    <location>
        <begin position="1"/>
        <end position="52"/>
    </location>
</feature>
<evidence type="ECO:0000313" key="3">
    <source>
        <dbReference type="EMBL" id="ESO88258.1"/>
    </source>
</evidence>
<dbReference type="GO" id="GO:0003677">
    <property type="term" value="F:DNA binding"/>
    <property type="evidence" value="ECO:0007669"/>
    <property type="project" value="UniProtKB-KW"/>
</dbReference>
<dbReference type="GeneID" id="20252790"/>
<keyword evidence="4" id="KW-1185">Reference proteome</keyword>
<dbReference type="KEGG" id="lgi:LOTGIDRAFT_88480"/>
<accession>V3ZB69</accession>
<dbReference type="SUPFAM" id="SSF47459">
    <property type="entry name" value="HLH, helix-loop-helix DNA-binding domain"/>
    <property type="match status" value="1"/>
</dbReference>
<dbReference type="OMA" id="ENHNYLE"/>
<dbReference type="OrthoDB" id="5964374at2759"/>
<dbReference type="Pfam" id="PF00010">
    <property type="entry name" value="HLH"/>
    <property type="match status" value="1"/>
</dbReference>
<dbReference type="GO" id="GO:0003700">
    <property type="term" value="F:DNA-binding transcription factor activity"/>
    <property type="evidence" value="ECO:0007669"/>
    <property type="project" value="InterPro"/>
</dbReference>
<dbReference type="STRING" id="225164.V3ZB69"/>
<keyword evidence="1" id="KW-0238">DNA-binding</keyword>
<dbReference type="RefSeq" id="XP_009060978.1">
    <property type="nucleotide sequence ID" value="XM_009062730.1"/>
</dbReference>
<dbReference type="SMART" id="SM00353">
    <property type="entry name" value="HLH"/>
    <property type="match status" value="1"/>
</dbReference>
<dbReference type="PANTHER" id="PTHR45851">
    <property type="entry name" value="MYC PROTO-ONCOGENE"/>
    <property type="match status" value="1"/>
</dbReference>
<dbReference type="CTD" id="20252790"/>
<dbReference type="Gene3D" id="4.10.280.10">
    <property type="entry name" value="Helix-loop-helix DNA-binding domain"/>
    <property type="match status" value="1"/>
</dbReference>
<evidence type="ECO:0000313" key="4">
    <source>
        <dbReference type="Proteomes" id="UP000030746"/>
    </source>
</evidence>
<dbReference type="PROSITE" id="PS50888">
    <property type="entry name" value="BHLH"/>
    <property type="match status" value="1"/>
</dbReference>
<dbReference type="InterPro" id="IPR036638">
    <property type="entry name" value="HLH_DNA-bd_sf"/>
</dbReference>
<organism evidence="3 4">
    <name type="scientific">Lottia gigantea</name>
    <name type="common">Giant owl limpet</name>
    <dbReference type="NCBI Taxonomy" id="225164"/>
    <lineage>
        <taxon>Eukaryota</taxon>
        <taxon>Metazoa</taxon>
        <taxon>Spiralia</taxon>
        <taxon>Lophotrochozoa</taxon>
        <taxon>Mollusca</taxon>
        <taxon>Gastropoda</taxon>
        <taxon>Patellogastropoda</taxon>
        <taxon>Lottioidea</taxon>
        <taxon>Lottiidae</taxon>
        <taxon>Lottia</taxon>
    </lineage>
</organism>